<dbReference type="SMART" id="SM01360">
    <property type="entry name" value="A2M"/>
    <property type="match status" value="1"/>
</dbReference>
<accession>D5ECN6</accession>
<evidence type="ECO:0000259" key="4">
    <source>
        <dbReference type="SMART" id="SM01359"/>
    </source>
</evidence>
<dbReference type="InterPro" id="IPR032812">
    <property type="entry name" value="SbsA_Ig"/>
</dbReference>
<dbReference type="Pfam" id="PF11974">
    <property type="entry name" value="bMG3"/>
    <property type="match status" value="1"/>
</dbReference>
<evidence type="ECO:0000256" key="1">
    <source>
        <dbReference type="ARBA" id="ARBA00010556"/>
    </source>
</evidence>
<dbReference type="InterPro" id="IPR011625">
    <property type="entry name" value="A2M_N_BRD"/>
</dbReference>
<keyword evidence="7" id="KW-1185">Reference proteome</keyword>
<dbReference type="RefSeq" id="WP_013047584.1">
    <property type="nucleotide sequence ID" value="NC_014011.1"/>
</dbReference>
<dbReference type="EMBL" id="CP001997">
    <property type="protein sequence ID" value="ADE56318.1"/>
    <property type="molecule type" value="Genomic_DNA"/>
</dbReference>
<dbReference type="KEGG" id="aco:Amico_0171"/>
<dbReference type="eggNOG" id="COG2373">
    <property type="taxonomic scope" value="Bacteria"/>
</dbReference>
<dbReference type="InterPro" id="IPR001599">
    <property type="entry name" value="Macroglobln_a2"/>
</dbReference>
<feature type="chain" id="PRO_5003071433" evidence="3">
    <location>
        <begin position="26"/>
        <end position="1759"/>
    </location>
</feature>
<dbReference type="InterPro" id="IPR041246">
    <property type="entry name" value="Bact_MG10"/>
</dbReference>
<feature type="signal peptide" evidence="3">
    <location>
        <begin position="1"/>
        <end position="25"/>
    </location>
</feature>
<gene>
    <name evidence="6" type="ordered locus">Amico_0171</name>
</gene>
<dbReference type="HOGENOM" id="CLU_000965_1_0_0"/>
<dbReference type="PANTHER" id="PTHR40094">
    <property type="entry name" value="ALPHA-2-MACROGLOBULIN HOMOLOG"/>
    <property type="match status" value="1"/>
</dbReference>
<dbReference type="InterPro" id="IPR002890">
    <property type="entry name" value="MG2"/>
</dbReference>
<name>D5ECN6_AMICL</name>
<dbReference type="Pfam" id="PF13205">
    <property type="entry name" value="Big_5"/>
    <property type="match status" value="1"/>
</dbReference>
<dbReference type="Gene3D" id="1.50.10.20">
    <property type="match status" value="1"/>
</dbReference>
<dbReference type="InterPro" id="IPR051802">
    <property type="entry name" value="YfhM-like"/>
</dbReference>
<dbReference type="InterPro" id="IPR008930">
    <property type="entry name" value="Terpenoid_cyclase/PrenylTrfase"/>
</dbReference>
<feature type="domain" description="Alpha-2-macroglobulin bait region" evidence="4">
    <location>
        <begin position="896"/>
        <end position="1043"/>
    </location>
</feature>
<dbReference type="CDD" id="cd02891">
    <property type="entry name" value="A2M_like"/>
    <property type="match status" value="1"/>
</dbReference>
<evidence type="ECO:0000313" key="7">
    <source>
        <dbReference type="Proteomes" id="UP000002366"/>
    </source>
</evidence>
<dbReference type="Pfam" id="PF01835">
    <property type="entry name" value="MG2"/>
    <property type="match status" value="1"/>
</dbReference>
<sequence>MKKKNIPLLTFVILVLFLVSGHLWAAEDFVVTDFKPQGSIEERAPLITVVFSAPVTPSETWPLSIYPAIPAEGTWNDPQTFTLKLIKPLSSATQYTVEMKEDLRDEKGRLLAGRHSFRFQTPSLTFVECRQIDLTEDGLATLELLFSAPVSPIRIRGFATLKDSYGRMVPYSVSGEHPSTSITLTTRPFDGNELLLSIASGLTSEAGPLGLEKPIEQKILLSSALAVRGSWNYLQGPNRGSIMIQTSSPIDMAKASNFISLEPKIPFTVNPEYNGFTIDGPFQPRQRYVLTLKKELSTRTGSQLGEEFKKAFVFSDVEPSIAFPTGGMFLSPAEDSRIPLETVNIDEVEMSLWRLYENNIPYAVMTGINSVPRELSNLTAQKKAKIQGTPNIAERRAIDLRELAKDEKGVFLLTARNTAPNTWQEAQQVVALTDIGIMARTYSEGIMVWANSIRKLEALVKAEVRVYSRSNQLIAEGKTGRDGIFMLHRTAPWNDELRPFLITVEKDGDMSFLPLDRNVVADNGFDISGRPYLRKGYEAFCFAPRNIFRPGETAQFKAIVRDGAHQAPSSFPLLLTITSSHGKELSRSTAKLSQEGTLLYSWEIPENIMTGAYQLALLMPGNEKTPLGTMTFYVEEFAPPRLEVLIEESVKALKPEEELLLSFSSRYLFGAPASDLPWEGEVRAVSSSFAHPKWKAYIFGDPEKKSEPVNEFIGQGNLDETGKGSLSYKARGELMAPSVLNFLFTIRVREEGGRWVPQTVSIPCYPAPYMIGIEKSKDAPLPQKPYEIRVAAVIPDGTPAPLHSLTVSVSKIMKHYTLKRYADQTRMEEQEEIGTPEVKEVALSQGIGLFTFTPQEPGEYLLQFEDQETGSSASTRLQVWYSFGSGEGGSPLIDRVIISTDKEKYVPGETATVNIQSPFQGLLLFTVDTDRQLIRKIEEMKSGETSLKVKITEDMVPNAYCTAWVIRSVSDKDYDAWGAHRALGTIPLFVDKPESHLSVSIESPQEIEPGSRLPVTVWLKDFKQRPVEGYVALALVDEGILGLTGYETPAPDTFFLGKRELSAFTNDMYDQLMPLESRKTPLLHPSGGDSAEAMYDAAMGGLLSPLLTGRSFTILSLFEGEAGTNHEGKAVIDLDIPEFSGKGRLMAVAVAGSAFGSFAQSVVIQRDIVVEPSLPRAVAPGDHFIMPVTLFSQGDVEQKVTLRVKEVQGMTIDDNKVVTLSVPAKGRISTAMPVTAGAKAGTGSLDIEAQWGEKSFTLSKEITIRPPYPKITTTQSGVITEEGDHTLPVSGGWFSGTQKGTLILSALPTANLTGAFNFVHYYPYSCLEQTVSRGWPLLVMPNLAKHIDPLLSSKKEVEKQLESILRRLGNLQLFDGSFVSWSGEGIPHLWGSVYASHFLVETAKKNIPLPEGLLEGALSYLRQILSLSDEEGPEKLAVRAYASYVLTLNGEPPLGWMEHLKGHRQAMTDSGRIFLAGAYSLYQKNTAPLKELGQVLFSTEEGVGGPTYELYWRNKALLLLMWNALDPLAPETIALASELTEQLYKETWETTQENALVLLALGRYMESTLPLQKKPFTAEVFLSEGSPLAKISEKEEIALPLDAVSHDLILRLKGEGPLYYGLSLSGVPEAAVEAYNKGIEVRRVVNSSASLGQKLSVELYVTPLAPTTTLVLSDLLPGGLEIESTGEIYYMPADGGEIRAEKRDDRLILFITNLKGPLIYRYTTRAVTRGTFALPPVSVEDMYNPGIRSLSHGGTLTIE</sequence>
<dbReference type="SMART" id="SM01359">
    <property type="entry name" value="A2M_N_2"/>
    <property type="match status" value="1"/>
</dbReference>
<organism evidence="6 7">
    <name type="scientific">Aminobacterium colombiense (strain DSM 12261 / ALA-1)</name>
    <dbReference type="NCBI Taxonomy" id="572547"/>
    <lineage>
        <taxon>Bacteria</taxon>
        <taxon>Thermotogati</taxon>
        <taxon>Synergistota</taxon>
        <taxon>Synergistia</taxon>
        <taxon>Synergistales</taxon>
        <taxon>Aminobacteriaceae</taxon>
        <taxon>Aminobacterium</taxon>
    </lineage>
</organism>
<dbReference type="OrthoDB" id="9767116at2"/>
<evidence type="ECO:0000313" key="6">
    <source>
        <dbReference type="EMBL" id="ADE56318.1"/>
    </source>
</evidence>
<dbReference type="STRING" id="572547.Amico_0171"/>
<dbReference type="SUPFAM" id="SSF48239">
    <property type="entry name" value="Terpenoid cyclases/Protein prenyltransferases"/>
    <property type="match status" value="1"/>
</dbReference>
<keyword evidence="2 3" id="KW-0732">Signal</keyword>
<evidence type="ECO:0000256" key="2">
    <source>
        <dbReference type="ARBA" id="ARBA00022729"/>
    </source>
</evidence>
<dbReference type="InterPro" id="IPR041462">
    <property type="entry name" value="Bact_A2M_MG6"/>
</dbReference>
<dbReference type="Pfam" id="PF07703">
    <property type="entry name" value="A2M_BRD"/>
    <property type="match status" value="1"/>
</dbReference>
<dbReference type="InterPro" id="IPR041203">
    <property type="entry name" value="Bact_A2M_MG5"/>
</dbReference>
<protein>
    <submittedName>
        <fullName evidence="6">Alpha-2-macroglobulin domain protein</fullName>
    </submittedName>
</protein>
<evidence type="ECO:0000259" key="5">
    <source>
        <dbReference type="SMART" id="SM01360"/>
    </source>
</evidence>
<dbReference type="Pfam" id="PF00207">
    <property type="entry name" value="A2M"/>
    <property type="match status" value="1"/>
</dbReference>
<evidence type="ECO:0000256" key="3">
    <source>
        <dbReference type="SAM" id="SignalP"/>
    </source>
</evidence>
<dbReference type="GO" id="GO:0004866">
    <property type="term" value="F:endopeptidase inhibitor activity"/>
    <property type="evidence" value="ECO:0007669"/>
    <property type="project" value="InterPro"/>
</dbReference>
<comment type="similarity">
    <text evidence="1">Belongs to the protease inhibitor I39 (alpha-2-macroglobulin) family. Bacterial alpha-2-macroglobulin subfamily.</text>
</comment>
<dbReference type="Gene3D" id="2.60.40.1930">
    <property type="match status" value="1"/>
</dbReference>
<dbReference type="PANTHER" id="PTHR40094:SF1">
    <property type="entry name" value="UBIQUITIN DOMAIN-CONTAINING PROTEIN"/>
    <property type="match status" value="1"/>
</dbReference>
<dbReference type="Proteomes" id="UP000002366">
    <property type="component" value="Chromosome"/>
</dbReference>
<feature type="domain" description="Alpha-2-macroglobulin" evidence="5">
    <location>
        <begin position="1116"/>
        <end position="1204"/>
    </location>
</feature>
<dbReference type="InterPro" id="IPR021868">
    <property type="entry name" value="Alpha_2_Macroglob_MG3"/>
</dbReference>
<proteinExistence type="inferred from homology"/>
<dbReference type="Pfam" id="PF17973">
    <property type="entry name" value="bMG10"/>
    <property type="match status" value="1"/>
</dbReference>
<dbReference type="Pfam" id="PF17972">
    <property type="entry name" value="bMG5"/>
    <property type="match status" value="1"/>
</dbReference>
<reference evidence="6 7" key="1">
    <citation type="journal article" date="2010" name="Stand. Genomic Sci.">
        <title>Complete genome sequence of Aminobacterium colombiense type strain (ALA-1).</title>
        <authorList>
            <person name="Chertkov O."/>
            <person name="Sikorski J."/>
            <person name="Brambilla E."/>
            <person name="Lapidus A."/>
            <person name="Copeland A."/>
            <person name="Glavina Del Rio T."/>
            <person name="Nolan M."/>
            <person name="Lucas S."/>
            <person name="Tice H."/>
            <person name="Cheng J.F."/>
            <person name="Han C."/>
            <person name="Detter J.C."/>
            <person name="Bruce D."/>
            <person name="Tapia R."/>
            <person name="Goodwin L."/>
            <person name="Pitluck S."/>
            <person name="Liolios K."/>
            <person name="Ivanova N."/>
            <person name="Mavromatis K."/>
            <person name="Ovchinnikova G."/>
            <person name="Pati A."/>
            <person name="Chen A."/>
            <person name="Palaniappan K."/>
            <person name="Land M."/>
            <person name="Hauser L."/>
            <person name="Chang Y.J."/>
            <person name="Jeffries C.D."/>
            <person name="Spring S."/>
            <person name="Rohde M."/>
            <person name="Goker M."/>
            <person name="Bristow J."/>
            <person name="Eisen J.A."/>
            <person name="Markowitz V."/>
            <person name="Hugenholtz P."/>
            <person name="Kyrpides N.C."/>
            <person name="Klenk H.P."/>
        </authorList>
    </citation>
    <scope>NUCLEOTIDE SEQUENCE [LARGE SCALE GENOMIC DNA]</scope>
    <source>
        <strain evidence="7">DSM 12261 / ALA-1</strain>
    </source>
</reference>
<dbReference type="Pfam" id="PF17962">
    <property type="entry name" value="bMG6"/>
    <property type="match status" value="1"/>
</dbReference>